<keyword evidence="1" id="KW-0472">Membrane</keyword>
<accession>A0AAU9CSJ1</accession>
<dbReference type="Gene3D" id="2.60.40.1930">
    <property type="match status" value="1"/>
</dbReference>
<dbReference type="InterPro" id="IPR039426">
    <property type="entry name" value="TonB-dep_rcpt-like"/>
</dbReference>
<evidence type="ECO:0000256" key="1">
    <source>
        <dbReference type="PROSITE-ProRule" id="PRU01360"/>
    </source>
</evidence>
<dbReference type="SUPFAM" id="SSF56935">
    <property type="entry name" value="Porins"/>
    <property type="match status" value="1"/>
</dbReference>
<dbReference type="RefSeq" id="WP_338393613.1">
    <property type="nucleotide sequence ID" value="NZ_AP025314.1"/>
</dbReference>
<keyword evidence="1" id="KW-0813">Transport</keyword>
<dbReference type="AlphaFoldDB" id="A0AAU9CSJ1"/>
<keyword evidence="5" id="KW-1185">Reference proteome</keyword>
<comment type="subcellular location">
    <subcellularLocation>
        <location evidence="1">Cell outer membrane</location>
        <topology evidence="1">Multi-pass membrane protein</topology>
    </subcellularLocation>
</comment>
<keyword evidence="2" id="KW-0732">Signal</keyword>
<keyword evidence="4" id="KW-0675">Receptor</keyword>
<keyword evidence="1" id="KW-0812">Transmembrane</keyword>
<keyword evidence="1" id="KW-0998">Cell outer membrane</keyword>
<dbReference type="InterPro" id="IPR037066">
    <property type="entry name" value="Plug_dom_sf"/>
</dbReference>
<dbReference type="GO" id="GO:0009279">
    <property type="term" value="C:cell outer membrane"/>
    <property type="evidence" value="ECO:0007669"/>
    <property type="project" value="UniProtKB-SubCell"/>
</dbReference>
<feature type="signal peptide" evidence="2">
    <location>
        <begin position="1"/>
        <end position="20"/>
    </location>
</feature>
<proteinExistence type="inferred from homology"/>
<name>A0AAU9CSJ1_9BACT</name>
<evidence type="ECO:0000313" key="5">
    <source>
        <dbReference type="Proteomes" id="UP001348817"/>
    </source>
</evidence>
<dbReference type="Proteomes" id="UP001348817">
    <property type="component" value="Chromosome"/>
</dbReference>
<comment type="similarity">
    <text evidence="1">Belongs to the TonB-dependent receptor family.</text>
</comment>
<evidence type="ECO:0000259" key="3">
    <source>
        <dbReference type="Pfam" id="PF07715"/>
    </source>
</evidence>
<protein>
    <submittedName>
        <fullName evidence="4">TonB-dependent receptor</fullName>
    </submittedName>
</protein>
<dbReference type="KEGG" id="fax:FUAX_07790"/>
<dbReference type="Gene3D" id="2.170.130.10">
    <property type="entry name" value="TonB-dependent receptor, plug domain"/>
    <property type="match status" value="1"/>
</dbReference>
<feature type="domain" description="TonB-dependent receptor plug" evidence="3">
    <location>
        <begin position="702"/>
        <end position="791"/>
    </location>
</feature>
<evidence type="ECO:0000256" key="2">
    <source>
        <dbReference type="SAM" id="SignalP"/>
    </source>
</evidence>
<feature type="chain" id="PRO_5043549499" evidence="2">
    <location>
        <begin position="21"/>
        <end position="900"/>
    </location>
</feature>
<gene>
    <name evidence="4" type="ORF">FUAX_07790</name>
</gene>
<reference evidence="4 5" key="1">
    <citation type="submission" date="2021-12" db="EMBL/GenBank/DDBJ databases">
        <title>Genome sequencing of bacteria with rrn-lacking chromosome and rrn-plasmid.</title>
        <authorList>
            <person name="Anda M."/>
            <person name="Iwasaki W."/>
        </authorList>
    </citation>
    <scope>NUCLEOTIDE SEQUENCE [LARGE SCALE GENOMIC DNA]</scope>
    <source>
        <strain evidence="4 5">DSM 100852</strain>
    </source>
</reference>
<keyword evidence="1" id="KW-1134">Transmembrane beta strand</keyword>
<dbReference type="EMBL" id="AP025314">
    <property type="protein sequence ID" value="BDD08347.1"/>
    <property type="molecule type" value="Genomic_DNA"/>
</dbReference>
<evidence type="ECO:0000313" key="4">
    <source>
        <dbReference type="EMBL" id="BDD08347.1"/>
    </source>
</evidence>
<dbReference type="InterPro" id="IPR012910">
    <property type="entry name" value="Plug_dom"/>
</dbReference>
<dbReference type="PROSITE" id="PS52016">
    <property type="entry name" value="TONB_DEPENDENT_REC_3"/>
    <property type="match status" value="1"/>
</dbReference>
<sequence length="900" mass="101111">MRKSASILCLFICLVTFVSADEPFDSEVKHIVAKAEKYFALRPIEKVFLHTDRDYYYRGDSLWFSAYLLNSEDHTVIPGVESLYVELLNQDGSTVSRKILKSMDGYCSGEFKIPFEAKADHYRLVAYTNWMRNYAPEFFFEKSLQLISDENSNVNVKSKVENRKVSVNLSSLADSISLSNKPVKASLYRDGEIITSRSIRTDAKGNFTWDIGKRKFESLDDIELLVEVGVSKKLTERKVIPLKLNSGPEIKFYPEAGDLVYGLKSKVAVLVEDKDGTPAKAEISILDSSEEKIVYFSTSTDGKGTFDLLPQKGKNYYAEIRISGDSLTIPLPAPKSEGYNLTVAPLKKNNISIYASATDGLEKGYLIVHSRNQIHYASTLDLDKGQQALHIRKQDLPEGVNCVTLFDSQLRPRCERLFYVNKESEVAFKATTDKESYGVREKVSLRISATTEDGLPAKARFSISVTDKSVVPSASSLGIRRYLTADSEIGAEMPCVSDFLEDPTRKKLFLIDLKLLTEGWRRFTWQDVFSDSLSAPVFEKEPGIAIRGNVQSHWDKNLENASVILSIDKRPYFANTDTDGNFSFFVENISDTTTVNLIAKKEKGNGRTVLKVNPLRYPQHSASPLMKVSAEIMEKLEDFVQLKDNVVLPEKRFRPMDDTRLLDMVTVTADRLRDEEKKRNIRRGIYRNPSHTVVVTPQKEVEYTNPIDMLRSIPGVKVLPDANDPTILKVNLDRGPSTLGGAAVTRIFIDGTLLDTASVELNFLNPSEISFIDLFKPGHTSIFGSAGFGGAIAIYTKRGQAHKEIEDRSKTKFVSPGFYTAREFASPDYSSKRQDYIVPDHRITLYWNPLIETDDNGNAEVSFFTSDILTDFDVSVQGLSEDGEPVSGDFVLRTKTDQRL</sequence>
<organism evidence="4 5">
    <name type="scientific">Fulvitalea axinellae</name>
    <dbReference type="NCBI Taxonomy" id="1182444"/>
    <lineage>
        <taxon>Bacteria</taxon>
        <taxon>Pseudomonadati</taxon>
        <taxon>Bacteroidota</taxon>
        <taxon>Cytophagia</taxon>
        <taxon>Cytophagales</taxon>
        <taxon>Persicobacteraceae</taxon>
        <taxon>Fulvitalea</taxon>
    </lineage>
</organism>
<dbReference type="Pfam" id="PF07715">
    <property type="entry name" value="Plug"/>
    <property type="match status" value="1"/>
</dbReference>